<evidence type="ECO:0000256" key="2">
    <source>
        <dbReference type="SAM" id="MobiDB-lite"/>
    </source>
</evidence>
<feature type="region of interest" description="Disordered" evidence="2">
    <location>
        <begin position="133"/>
        <end position="160"/>
    </location>
</feature>
<dbReference type="GO" id="GO:0016740">
    <property type="term" value="F:transferase activity"/>
    <property type="evidence" value="ECO:0007669"/>
    <property type="project" value="UniProtKB-KW"/>
</dbReference>
<evidence type="ECO:0000313" key="4">
    <source>
        <dbReference type="Proteomes" id="UP000613580"/>
    </source>
</evidence>
<comment type="similarity">
    <text evidence="1">Belongs to the BCP1 family.</text>
</comment>
<evidence type="ECO:0000313" key="3">
    <source>
        <dbReference type="EMBL" id="KAF7296449.1"/>
    </source>
</evidence>
<dbReference type="OrthoDB" id="27543at2759"/>
<proteinExistence type="inferred from homology"/>
<reference evidence="3" key="1">
    <citation type="submission" date="2020-05" db="EMBL/GenBank/DDBJ databases">
        <title>Mycena genomes resolve the evolution of fungal bioluminescence.</title>
        <authorList>
            <person name="Tsai I.J."/>
        </authorList>
    </citation>
    <scope>NUCLEOTIDE SEQUENCE</scope>
    <source>
        <strain evidence="3">110903Hualien_Pintung</strain>
    </source>
</reference>
<accession>A0A8H6SBP4</accession>
<dbReference type="GO" id="GO:0005634">
    <property type="term" value="C:nucleus"/>
    <property type="evidence" value="ECO:0007669"/>
    <property type="project" value="TreeGrafter"/>
</dbReference>
<dbReference type="Proteomes" id="UP000613580">
    <property type="component" value="Unassembled WGS sequence"/>
</dbReference>
<keyword evidence="4" id="KW-1185">Reference proteome</keyword>
<dbReference type="Pfam" id="PF13862">
    <property type="entry name" value="BCCIP"/>
    <property type="match status" value="1"/>
</dbReference>
<dbReference type="AlphaFoldDB" id="A0A8H6SBP4"/>
<name>A0A8H6SBP4_MYCCL</name>
<organism evidence="3 4">
    <name type="scientific">Mycena chlorophos</name>
    <name type="common">Agaric fungus</name>
    <name type="synonym">Agaricus chlorophos</name>
    <dbReference type="NCBI Taxonomy" id="658473"/>
    <lineage>
        <taxon>Eukaryota</taxon>
        <taxon>Fungi</taxon>
        <taxon>Dikarya</taxon>
        <taxon>Basidiomycota</taxon>
        <taxon>Agaricomycotina</taxon>
        <taxon>Agaricomycetes</taxon>
        <taxon>Agaricomycetidae</taxon>
        <taxon>Agaricales</taxon>
        <taxon>Marasmiineae</taxon>
        <taxon>Mycenaceae</taxon>
        <taxon>Mycena</taxon>
    </lineage>
</organism>
<dbReference type="PANTHER" id="PTHR13261">
    <property type="entry name" value="BRCA2 AND CDKN1A INTERACTING PROTEIN"/>
    <property type="match status" value="1"/>
</dbReference>
<protein>
    <submittedName>
        <fullName evidence="3">N-acetyltransferase domain-containing protein</fullName>
    </submittedName>
</protein>
<sequence length="233" mass="25795">MQTGFDLGALTDLVSSQTGDRNDDKNGRGGERPAYALLTVLNMHANKIIPRSPRWPPFLRKKQPDSAFSAQLRDLFAGATHVGLVLCERLVNMPVQTIPPMYRLMSEELKSALAEARSKPVCHQAAVRIADVPPSRRRKEALANRAPSHKSKSRKSKAAAGCAQARPIDGIYSFHPEDATIQEYALHSITYPFSTAQEPRDADSFGLDVRGRLMLVEAGRWEALVARMSEIYV</sequence>
<dbReference type="InterPro" id="IPR025602">
    <property type="entry name" value="BCP1_family"/>
</dbReference>
<keyword evidence="3" id="KW-0808">Transferase</keyword>
<dbReference type="EMBL" id="JACAZE010000016">
    <property type="protein sequence ID" value="KAF7296449.1"/>
    <property type="molecule type" value="Genomic_DNA"/>
</dbReference>
<gene>
    <name evidence="3" type="ORF">HMN09_01051300</name>
</gene>
<comment type="caution">
    <text evidence="3">The sequence shown here is derived from an EMBL/GenBank/DDBJ whole genome shotgun (WGS) entry which is preliminary data.</text>
</comment>
<feature type="compositionally biased region" description="Basic residues" evidence="2">
    <location>
        <begin position="147"/>
        <end position="157"/>
    </location>
</feature>
<evidence type="ECO:0000256" key="1">
    <source>
        <dbReference type="ARBA" id="ARBA00006781"/>
    </source>
</evidence>
<dbReference type="PANTHER" id="PTHR13261:SF0">
    <property type="entry name" value="BRCA2 AND CDKN1A-INTERACTING PROTEIN"/>
    <property type="match status" value="1"/>
</dbReference>